<feature type="domain" description="Tryptophan synthase beta chain-like PALP" evidence="5">
    <location>
        <begin position="17"/>
        <end position="303"/>
    </location>
</feature>
<name>A0A0Q9ZBR7_9FLAO</name>
<organism evidence="6 7">
    <name type="scientific">Salegentibacter mishustinae</name>
    <dbReference type="NCBI Taxonomy" id="270918"/>
    <lineage>
        <taxon>Bacteria</taxon>
        <taxon>Pseudomonadati</taxon>
        <taxon>Bacteroidota</taxon>
        <taxon>Flavobacteriia</taxon>
        <taxon>Flavobacteriales</taxon>
        <taxon>Flavobacteriaceae</taxon>
        <taxon>Salegentibacter</taxon>
    </lineage>
</organism>
<proteinExistence type="predicted"/>
<evidence type="ECO:0000256" key="2">
    <source>
        <dbReference type="ARBA" id="ARBA00011738"/>
    </source>
</evidence>
<dbReference type="AlphaFoldDB" id="A0A0Q9ZBR7"/>
<keyword evidence="3" id="KW-0808">Transferase</keyword>
<dbReference type="NCBIfam" id="TIGR03945">
    <property type="entry name" value="PLP_SbnA_fam"/>
    <property type="match status" value="1"/>
</dbReference>
<dbReference type="InterPro" id="IPR050214">
    <property type="entry name" value="Cys_Synth/Cystath_Beta-Synth"/>
</dbReference>
<accession>A0A0Q9ZBR7</accession>
<keyword evidence="4" id="KW-0663">Pyridoxal phosphate</keyword>
<evidence type="ECO:0000256" key="3">
    <source>
        <dbReference type="ARBA" id="ARBA00022679"/>
    </source>
</evidence>
<evidence type="ECO:0000313" key="7">
    <source>
        <dbReference type="Proteomes" id="UP000051643"/>
    </source>
</evidence>
<dbReference type="InterPro" id="IPR036052">
    <property type="entry name" value="TrpB-like_PALP_sf"/>
</dbReference>
<evidence type="ECO:0000259" key="5">
    <source>
        <dbReference type="Pfam" id="PF00291"/>
    </source>
</evidence>
<dbReference type="InterPro" id="IPR023927">
    <property type="entry name" value="SbnA"/>
</dbReference>
<dbReference type="GO" id="GO:0016740">
    <property type="term" value="F:transferase activity"/>
    <property type="evidence" value="ECO:0007669"/>
    <property type="project" value="UniProtKB-KW"/>
</dbReference>
<dbReference type="CDD" id="cd01561">
    <property type="entry name" value="CBS_like"/>
    <property type="match status" value="1"/>
</dbReference>
<dbReference type="Pfam" id="PF00291">
    <property type="entry name" value="PALP"/>
    <property type="match status" value="1"/>
</dbReference>
<evidence type="ECO:0000256" key="4">
    <source>
        <dbReference type="ARBA" id="ARBA00022898"/>
    </source>
</evidence>
<evidence type="ECO:0000256" key="1">
    <source>
        <dbReference type="ARBA" id="ARBA00001933"/>
    </source>
</evidence>
<dbReference type="GO" id="GO:1901605">
    <property type="term" value="P:alpha-amino acid metabolic process"/>
    <property type="evidence" value="ECO:0007669"/>
    <property type="project" value="UniProtKB-ARBA"/>
</dbReference>
<sequence length="335" mass="37090">MRAETEFKSKISNNIVDSIGQTPLVNIQKLYPQSRVNIYAKLESSNPAGSLKDRTSAFILKKALETGLVKEGDIIVESSSGNMALGLAQACIHYNLKLIVVVDPKINLHTEKLLRAYGATVDLVRKPLPNGGFLAARLQRVQELLRQHPNSFWTDQYGNINNPLAHQQTIVEIMDSLNYKVDYLFVATSTCGTLMGYADFITENNLKTKLVAVDAKGSVLFGGKSKKRLIPGHGAGVNSQFLDIAKIWDHVEVSDTDCIEGCWSLLKSEGILCGGSTGGVVTAIKDYIKHLEPSASCVFLLSDRGDRYLDTIYNLDWIKKEFPEYQFSEKSIIGW</sequence>
<evidence type="ECO:0000313" key="6">
    <source>
        <dbReference type="EMBL" id="KRG29641.1"/>
    </source>
</evidence>
<dbReference type="STRING" id="270918.APR42_16035"/>
<protein>
    <submittedName>
        <fullName evidence="6">2,3-diaminopropionate biosynthesis protein SbnA</fullName>
    </submittedName>
</protein>
<gene>
    <name evidence="6" type="ORF">APR42_16035</name>
</gene>
<dbReference type="PANTHER" id="PTHR10314">
    <property type="entry name" value="CYSTATHIONINE BETA-SYNTHASE"/>
    <property type="match status" value="1"/>
</dbReference>
<dbReference type="Proteomes" id="UP000051643">
    <property type="component" value="Unassembled WGS sequence"/>
</dbReference>
<dbReference type="Gene3D" id="3.40.50.1100">
    <property type="match status" value="2"/>
</dbReference>
<keyword evidence="7" id="KW-1185">Reference proteome</keyword>
<dbReference type="RefSeq" id="WP_057481262.1">
    <property type="nucleotide sequence ID" value="NZ_BMWR01000001.1"/>
</dbReference>
<comment type="cofactor">
    <cofactor evidence="1">
        <name>pyridoxal 5'-phosphate</name>
        <dbReference type="ChEBI" id="CHEBI:597326"/>
    </cofactor>
</comment>
<dbReference type="SUPFAM" id="SSF53686">
    <property type="entry name" value="Tryptophan synthase beta subunit-like PLP-dependent enzymes"/>
    <property type="match status" value="1"/>
</dbReference>
<dbReference type="EMBL" id="LKTP01000007">
    <property type="protein sequence ID" value="KRG29641.1"/>
    <property type="molecule type" value="Genomic_DNA"/>
</dbReference>
<comment type="caution">
    <text evidence="6">The sequence shown here is derived from an EMBL/GenBank/DDBJ whole genome shotgun (WGS) entry which is preliminary data.</text>
</comment>
<reference evidence="6" key="1">
    <citation type="submission" date="2015-10" db="EMBL/GenBank/DDBJ databases">
        <title>Draft genome sequence of Salegentibacter mishustinae KCTC 12263.</title>
        <authorList>
            <person name="Lin W."/>
            <person name="Zheng Q."/>
        </authorList>
    </citation>
    <scope>NUCLEOTIDE SEQUENCE [LARGE SCALE GENOMIC DNA]</scope>
    <source>
        <strain evidence="6">KCTC 12263</strain>
    </source>
</reference>
<comment type="subunit">
    <text evidence="2">Homodimer.</text>
</comment>
<dbReference type="OrthoDB" id="9808024at2"/>
<dbReference type="InterPro" id="IPR001926">
    <property type="entry name" value="TrpB-like_PALP"/>
</dbReference>